<dbReference type="PANTHER" id="PTHR34582">
    <property type="entry name" value="UPF0702 TRANSMEMBRANE PROTEIN YCAP"/>
    <property type="match status" value="1"/>
</dbReference>
<dbReference type="InterPro" id="IPR007353">
    <property type="entry name" value="DUF421"/>
</dbReference>
<dbReference type="Proteomes" id="UP001139011">
    <property type="component" value="Unassembled WGS sequence"/>
</dbReference>
<sequence length="225" mass="25200">MNGITETVVRTLLGLIFLLIFTKVFGKKQLGELTYFNYATSIAFGNIVGEMIIHYREVPISNGLVAVLIWSFALLAIEFLVKRSPKSKLALEGEPCIVIKKGMIMQQALDKLNLGLDDLCMLLRNQEIFSITEVDYAIFEPNGQLSIKKKKTPDAAPSHFLPSELIVDGIVMQGNLREYGLTEEWIQKKLQNAGISSCKSVFFAQLQEDGTLYIAQKNNEKPLII</sequence>
<dbReference type="Gene3D" id="3.30.240.20">
    <property type="entry name" value="bsu07140 like domains"/>
    <property type="match status" value="2"/>
</dbReference>
<reference evidence="10" key="1">
    <citation type="submission" date="2021-09" db="EMBL/GenBank/DDBJ databases">
        <title>Genome analysis of Fictibacillus sp. KIGAM418 isolated from marine sediment.</title>
        <authorList>
            <person name="Seo M.-J."/>
            <person name="Cho E.-S."/>
            <person name="Hwang C.Y."/>
        </authorList>
    </citation>
    <scope>NUCLEOTIDE SEQUENCE</scope>
    <source>
        <strain evidence="10">KIGAM418</strain>
    </source>
</reference>
<dbReference type="EMBL" id="JAIWJX010000002">
    <property type="protein sequence ID" value="MCK6255936.1"/>
    <property type="molecule type" value="Genomic_DNA"/>
</dbReference>
<dbReference type="PANTHER" id="PTHR34582:SF7">
    <property type="entry name" value="UPF0702 TRANSMEMBRANE PROTEIN YDFS"/>
    <property type="match status" value="1"/>
</dbReference>
<evidence type="ECO:0000259" key="8">
    <source>
        <dbReference type="Pfam" id="PF04239"/>
    </source>
</evidence>
<evidence type="ECO:0000256" key="6">
    <source>
        <dbReference type="ARBA" id="ARBA00023136"/>
    </source>
</evidence>
<evidence type="ECO:0000256" key="1">
    <source>
        <dbReference type="ARBA" id="ARBA00004651"/>
    </source>
</evidence>
<dbReference type="Pfam" id="PF20730">
    <property type="entry name" value="YetF_N"/>
    <property type="match status" value="1"/>
</dbReference>
<dbReference type="InterPro" id="IPR023090">
    <property type="entry name" value="UPF0702_alpha/beta_dom_sf"/>
</dbReference>
<name>A0A9X1X8I0_9BACL</name>
<feature type="domain" description="YetF C-terminal" evidence="8">
    <location>
        <begin position="86"/>
        <end position="206"/>
    </location>
</feature>
<feature type="transmembrane region" description="Helical" evidence="7">
    <location>
        <begin position="60"/>
        <end position="81"/>
    </location>
</feature>
<evidence type="ECO:0000256" key="5">
    <source>
        <dbReference type="ARBA" id="ARBA00022989"/>
    </source>
</evidence>
<evidence type="ECO:0000313" key="11">
    <source>
        <dbReference type="Proteomes" id="UP001139011"/>
    </source>
</evidence>
<dbReference type="AlphaFoldDB" id="A0A9X1X8I0"/>
<keyword evidence="6 7" id="KW-0472">Membrane</keyword>
<evidence type="ECO:0000313" key="10">
    <source>
        <dbReference type="EMBL" id="MCK6255936.1"/>
    </source>
</evidence>
<dbReference type="Pfam" id="PF04239">
    <property type="entry name" value="DUF421"/>
    <property type="match status" value="1"/>
</dbReference>
<evidence type="ECO:0000256" key="7">
    <source>
        <dbReference type="SAM" id="Phobius"/>
    </source>
</evidence>
<dbReference type="InterPro" id="IPR048454">
    <property type="entry name" value="YetF_N"/>
</dbReference>
<dbReference type="RefSeq" id="WP_248251675.1">
    <property type="nucleotide sequence ID" value="NZ_JAIWJX010000002.1"/>
</dbReference>
<evidence type="ECO:0000256" key="2">
    <source>
        <dbReference type="ARBA" id="ARBA00006448"/>
    </source>
</evidence>
<comment type="similarity">
    <text evidence="2">Belongs to the UPF0702 family.</text>
</comment>
<keyword evidence="3" id="KW-1003">Cell membrane</keyword>
<comment type="caution">
    <text evidence="10">The sequence shown here is derived from an EMBL/GenBank/DDBJ whole genome shotgun (WGS) entry which is preliminary data.</text>
</comment>
<feature type="domain" description="YetF-like N-terminal transmembrane" evidence="9">
    <location>
        <begin position="6"/>
        <end position="80"/>
    </location>
</feature>
<gene>
    <name evidence="10" type="ORF">LCY76_04875</name>
</gene>
<dbReference type="GO" id="GO:0005886">
    <property type="term" value="C:plasma membrane"/>
    <property type="evidence" value="ECO:0007669"/>
    <property type="project" value="UniProtKB-SubCell"/>
</dbReference>
<organism evidence="10 11">
    <name type="scientific">Fictibacillus marinisediminis</name>
    <dbReference type="NCBI Taxonomy" id="2878389"/>
    <lineage>
        <taxon>Bacteria</taxon>
        <taxon>Bacillati</taxon>
        <taxon>Bacillota</taxon>
        <taxon>Bacilli</taxon>
        <taxon>Bacillales</taxon>
        <taxon>Fictibacillaceae</taxon>
        <taxon>Fictibacillus</taxon>
    </lineage>
</organism>
<keyword evidence="4 7" id="KW-0812">Transmembrane</keyword>
<proteinExistence type="inferred from homology"/>
<evidence type="ECO:0000259" key="9">
    <source>
        <dbReference type="Pfam" id="PF20730"/>
    </source>
</evidence>
<comment type="subcellular location">
    <subcellularLocation>
        <location evidence="1">Cell membrane</location>
        <topology evidence="1">Multi-pass membrane protein</topology>
    </subcellularLocation>
</comment>
<evidence type="ECO:0000256" key="4">
    <source>
        <dbReference type="ARBA" id="ARBA00022692"/>
    </source>
</evidence>
<keyword evidence="5 7" id="KW-1133">Transmembrane helix</keyword>
<keyword evidence="11" id="KW-1185">Reference proteome</keyword>
<evidence type="ECO:0000256" key="3">
    <source>
        <dbReference type="ARBA" id="ARBA00022475"/>
    </source>
</evidence>
<accession>A0A9X1X8I0</accession>
<protein>
    <submittedName>
        <fullName evidence="10">DUF421 domain-containing protein</fullName>
    </submittedName>
</protein>